<protein>
    <recommendedName>
        <fullName evidence="8">ATP synthase subunit delta</fullName>
    </recommendedName>
    <alternativeName>
        <fullName evidence="8">ATP synthase F(1) sector subunit delta</fullName>
    </alternativeName>
    <alternativeName>
        <fullName evidence="8">F-type ATPase subunit delta</fullName>
        <shortName evidence="8">F-ATPase subunit delta</shortName>
    </alternativeName>
</protein>
<keyword evidence="5 8" id="KW-0472">Membrane</keyword>
<keyword evidence="3 8" id="KW-0375">Hydrogen ion transport</keyword>
<proteinExistence type="inferred from homology"/>
<evidence type="ECO:0000256" key="7">
    <source>
        <dbReference type="ARBA" id="ARBA00023310"/>
    </source>
</evidence>
<keyword evidence="7 8" id="KW-0066">ATP synthesis</keyword>
<accession>A0A2U2BW76</accession>
<sequence>MTAGEDVITGEAGERYARALFELAQEAESLDSTERDVDALGEAFAESVDLRRAVKSPIFARDDKAAALDAVAKKLGLSDVVRNFVAVAAANGRGADLPDMVRAFKRMTAAERGATSADVASADKLTAAQLKELQAALKTALGRDVEIRTEVRPELIGGLVVKVGSRMFDSSLRTKLEGMRNAMKEA</sequence>
<dbReference type="PRINTS" id="PR00125">
    <property type="entry name" value="ATPASEDELTA"/>
</dbReference>
<keyword evidence="4 8" id="KW-0406">Ion transport</keyword>
<evidence type="ECO:0000256" key="6">
    <source>
        <dbReference type="ARBA" id="ARBA00023196"/>
    </source>
</evidence>
<reference evidence="10" key="1">
    <citation type="submission" date="2018-05" db="EMBL/GenBank/DDBJ databases">
        <authorList>
            <person name="Liu B.-T."/>
        </authorList>
    </citation>
    <scope>NUCLEOTIDE SEQUENCE [LARGE SCALE GENOMIC DNA]</scope>
    <source>
        <strain evidence="10">WD6-1</strain>
    </source>
</reference>
<dbReference type="EMBL" id="QEXV01000001">
    <property type="protein sequence ID" value="PWE18224.1"/>
    <property type="molecule type" value="Genomic_DNA"/>
</dbReference>
<name>A0A2U2BW76_9PROT</name>
<dbReference type="Proteomes" id="UP000245168">
    <property type="component" value="Unassembled WGS sequence"/>
</dbReference>
<dbReference type="NCBIfam" id="TIGR01145">
    <property type="entry name" value="ATP_synt_delta"/>
    <property type="match status" value="1"/>
</dbReference>
<evidence type="ECO:0000313" key="9">
    <source>
        <dbReference type="EMBL" id="PWE18224.1"/>
    </source>
</evidence>
<dbReference type="GO" id="GO:0005886">
    <property type="term" value="C:plasma membrane"/>
    <property type="evidence" value="ECO:0007669"/>
    <property type="project" value="UniProtKB-SubCell"/>
</dbReference>
<evidence type="ECO:0000313" key="10">
    <source>
        <dbReference type="Proteomes" id="UP000245168"/>
    </source>
</evidence>
<dbReference type="AlphaFoldDB" id="A0A2U2BW76"/>
<evidence type="ECO:0000256" key="4">
    <source>
        <dbReference type="ARBA" id="ARBA00023065"/>
    </source>
</evidence>
<keyword evidence="2 8" id="KW-0813">Transport</keyword>
<evidence type="ECO:0000256" key="5">
    <source>
        <dbReference type="ARBA" id="ARBA00023136"/>
    </source>
</evidence>
<dbReference type="RefSeq" id="WP_109251498.1">
    <property type="nucleotide sequence ID" value="NZ_QEXV01000001.1"/>
</dbReference>
<dbReference type="SUPFAM" id="SSF47928">
    <property type="entry name" value="N-terminal domain of the delta subunit of the F1F0-ATP synthase"/>
    <property type="match status" value="1"/>
</dbReference>
<dbReference type="Gene3D" id="1.10.520.20">
    <property type="entry name" value="N-terminal domain of the delta subunit of the F1F0-ATP synthase"/>
    <property type="match status" value="1"/>
</dbReference>
<evidence type="ECO:0000256" key="1">
    <source>
        <dbReference type="ARBA" id="ARBA00004370"/>
    </source>
</evidence>
<dbReference type="PANTHER" id="PTHR11910">
    <property type="entry name" value="ATP SYNTHASE DELTA CHAIN"/>
    <property type="match status" value="1"/>
</dbReference>
<dbReference type="InterPro" id="IPR000711">
    <property type="entry name" value="ATPase_OSCP/dsu"/>
</dbReference>
<comment type="caution">
    <text evidence="9">The sequence shown here is derived from an EMBL/GenBank/DDBJ whole genome shotgun (WGS) entry which is preliminary data.</text>
</comment>
<dbReference type="OrthoDB" id="9796185at2"/>
<gene>
    <name evidence="8" type="primary">atpH</name>
    <name evidence="9" type="ORF">DDZ18_01035</name>
</gene>
<dbReference type="GO" id="GO:0046933">
    <property type="term" value="F:proton-transporting ATP synthase activity, rotational mechanism"/>
    <property type="evidence" value="ECO:0007669"/>
    <property type="project" value="UniProtKB-UniRule"/>
</dbReference>
<comment type="similarity">
    <text evidence="8">Belongs to the ATPase delta chain family.</text>
</comment>
<dbReference type="Pfam" id="PF00213">
    <property type="entry name" value="OSCP"/>
    <property type="match status" value="1"/>
</dbReference>
<evidence type="ECO:0000256" key="2">
    <source>
        <dbReference type="ARBA" id="ARBA00022448"/>
    </source>
</evidence>
<comment type="subcellular location">
    <subcellularLocation>
        <location evidence="8">Cell membrane</location>
        <topology evidence="8">Peripheral membrane protein</topology>
    </subcellularLocation>
    <subcellularLocation>
        <location evidence="1">Membrane</location>
    </subcellularLocation>
</comment>
<dbReference type="InterPro" id="IPR026015">
    <property type="entry name" value="ATP_synth_OSCP/delta_N_sf"/>
</dbReference>
<dbReference type="GO" id="GO:0045259">
    <property type="term" value="C:proton-transporting ATP synthase complex"/>
    <property type="evidence" value="ECO:0007669"/>
    <property type="project" value="UniProtKB-KW"/>
</dbReference>
<evidence type="ECO:0000256" key="8">
    <source>
        <dbReference type="HAMAP-Rule" id="MF_01416"/>
    </source>
</evidence>
<keyword evidence="10" id="KW-1185">Reference proteome</keyword>
<keyword evidence="8" id="KW-1003">Cell membrane</keyword>
<dbReference type="HAMAP" id="MF_01416">
    <property type="entry name" value="ATP_synth_delta_bact"/>
    <property type="match status" value="1"/>
</dbReference>
<comment type="function">
    <text evidence="8">This protein is part of the stalk that links CF(0) to CF(1). It either transmits conformational changes from CF(0) to CF(1) or is implicated in proton conduction.</text>
</comment>
<keyword evidence="6 8" id="KW-0139">CF(1)</keyword>
<evidence type="ECO:0000256" key="3">
    <source>
        <dbReference type="ARBA" id="ARBA00022781"/>
    </source>
</evidence>
<organism evidence="9 10">
    <name type="scientific">Marinicauda salina</name>
    <dbReference type="NCBI Taxonomy" id="2135793"/>
    <lineage>
        <taxon>Bacteria</taxon>
        <taxon>Pseudomonadati</taxon>
        <taxon>Pseudomonadota</taxon>
        <taxon>Alphaproteobacteria</taxon>
        <taxon>Maricaulales</taxon>
        <taxon>Maricaulaceae</taxon>
        <taxon>Marinicauda</taxon>
    </lineage>
</organism>
<comment type="function">
    <text evidence="8">F(1)F(0) ATP synthase produces ATP from ADP in the presence of a proton or sodium gradient. F-type ATPases consist of two structural domains, F(1) containing the extramembraneous catalytic core and F(0) containing the membrane proton channel, linked together by a central stalk and a peripheral stalk. During catalysis, ATP synthesis in the catalytic domain of F(1) is coupled via a rotary mechanism of the central stalk subunits to proton translocation.</text>
</comment>
<dbReference type="NCBIfam" id="NF004406">
    <property type="entry name" value="PRK05758.3-2"/>
    <property type="match status" value="1"/>
</dbReference>